<name>A0AAD8GPM0_9APIA</name>
<evidence type="ECO:0000313" key="2">
    <source>
        <dbReference type="EMBL" id="KAK1352122.1"/>
    </source>
</evidence>
<gene>
    <name evidence="2" type="ORF">POM88_053626</name>
</gene>
<proteinExistence type="predicted"/>
<evidence type="ECO:0000313" key="3">
    <source>
        <dbReference type="Proteomes" id="UP001237642"/>
    </source>
</evidence>
<dbReference type="Proteomes" id="UP001237642">
    <property type="component" value="Unassembled WGS sequence"/>
</dbReference>
<feature type="domain" description="DUF4371" evidence="1">
    <location>
        <begin position="95"/>
        <end position="215"/>
    </location>
</feature>
<keyword evidence="3" id="KW-1185">Reference proteome</keyword>
<dbReference type="AlphaFoldDB" id="A0AAD8GPM0"/>
<dbReference type="Pfam" id="PF14291">
    <property type="entry name" value="DUF4371"/>
    <property type="match status" value="1"/>
</dbReference>
<organism evidence="2 3">
    <name type="scientific">Heracleum sosnowskyi</name>
    <dbReference type="NCBI Taxonomy" id="360622"/>
    <lineage>
        <taxon>Eukaryota</taxon>
        <taxon>Viridiplantae</taxon>
        <taxon>Streptophyta</taxon>
        <taxon>Embryophyta</taxon>
        <taxon>Tracheophyta</taxon>
        <taxon>Spermatophyta</taxon>
        <taxon>Magnoliopsida</taxon>
        <taxon>eudicotyledons</taxon>
        <taxon>Gunneridae</taxon>
        <taxon>Pentapetalae</taxon>
        <taxon>asterids</taxon>
        <taxon>campanulids</taxon>
        <taxon>Apiales</taxon>
        <taxon>Apiaceae</taxon>
        <taxon>Apioideae</taxon>
        <taxon>apioid superclade</taxon>
        <taxon>Tordylieae</taxon>
        <taxon>Tordyliinae</taxon>
        <taxon>Heracleum</taxon>
    </lineage>
</organism>
<sequence>MQEDVSVENNNIYEQVIVDPGRRPCMSTIGFNVAEREKIRRAYLIKGPCQPKLARFPPTDFSVITQFGDHRYKHDAFVGEEFRNWKKKIEISTQAKLNYRFRLNASIECVRMLLTQALAFRGHDETDDSKNQGNFLVVLKFLCKHNEEINAVSLKNAPENNTLIAPAIQKDICNAASFLTSRAIIEDLGDNFFSLLVDEARDSAIKELMVVGLRLQEVRDSGWDNLLAEVSIFCGKNEITVPQMNELFIPRGRSRRTIEKPTNLHHFQPNFVVMTMRVGSGSQILRDK</sequence>
<dbReference type="EMBL" id="JAUIZM010000019">
    <property type="protein sequence ID" value="KAK1352122.1"/>
    <property type="molecule type" value="Genomic_DNA"/>
</dbReference>
<protein>
    <recommendedName>
        <fullName evidence="1">DUF4371 domain-containing protein</fullName>
    </recommendedName>
</protein>
<reference evidence="2" key="2">
    <citation type="submission" date="2023-05" db="EMBL/GenBank/DDBJ databases">
        <authorList>
            <person name="Schelkunov M.I."/>
        </authorList>
    </citation>
    <scope>NUCLEOTIDE SEQUENCE</scope>
    <source>
        <strain evidence="2">Hsosn_3</strain>
        <tissue evidence="2">Leaf</tissue>
    </source>
</reference>
<comment type="caution">
    <text evidence="2">The sequence shown here is derived from an EMBL/GenBank/DDBJ whole genome shotgun (WGS) entry which is preliminary data.</text>
</comment>
<accession>A0AAD8GPM0</accession>
<reference evidence="2" key="1">
    <citation type="submission" date="2023-02" db="EMBL/GenBank/DDBJ databases">
        <title>Genome of toxic invasive species Heracleum sosnowskyi carries increased number of genes despite the absence of recent whole-genome duplications.</title>
        <authorList>
            <person name="Schelkunov M."/>
            <person name="Shtratnikova V."/>
            <person name="Makarenko M."/>
            <person name="Klepikova A."/>
            <person name="Omelchenko D."/>
            <person name="Novikova G."/>
            <person name="Obukhova E."/>
            <person name="Bogdanov V."/>
            <person name="Penin A."/>
            <person name="Logacheva M."/>
        </authorList>
    </citation>
    <scope>NUCLEOTIDE SEQUENCE</scope>
    <source>
        <strain evidence="2">Hsosn_3</strain>
        <tissue evidence="2">Leaf</tissue>
    </source>
</reference>
<dbReference type="PANTHER" id="PTHR45749">
    <property type="match status" value="1"/>
</dbReference>
<dbReference type="InterPro" id="IPR025398">
    <property type="entry name" value="DUF4371"/>
</dbReference>
<dbReference type="PANTHER" id="PTHR45749:SF36">
    <property type="entry name" value="ZINC FINGER MYM-TYPE PROTEIN 1-LIKE"/>
    <property type="match status" value="1"/>
</dbReference>
<evidence type="ECO:0000259" key="1">
    <source>
        <dbReference type="Pfam" id="PF14291"/>
    </source>
</evidence>